<feature type="region of interest" description="Disordered" evidence="1">
    <location>
        <begin position="60"/>
        <end position="80"/>
    </location>
</feature>
<evidence type="ECO:0000313" key="4">
    <source>
        <dbReference type="Proteomes" id="UP001149163"/>
    </source>
</evidence>
<gene>
    <name evidence="3" type="ORF">N7482_009000</name>
</gene>
<dbReference type="Proteomes" id="UP001149163">
    <property type="component" value="Unassembled WGS sequence"/>
</dbReference>
<name>A0A9W9LJJ2_9EURO</name>
<evidence type="ECO:0000313" key="3">
    <source>
        <dbReference type="EMBL" id="KAJ5157900.1"/>
    </source>
</evidence>
<comment type="caution">
    <text evidence="3">The sequence shown here is derived from an EMBL/GenBank/DDBJ whole genome shotgun (WGS) entry which is preliminary data.</text>
</comment>
<feature type="domain" description="Glycoside hydrolase 131 catalytic N-terminal" evidence="2">
    <location>
        <begin position="15"/>
        <end position="79"/>
    </location>
</feature>
<sequence>MSLPIAAVCGAVLRSGIFNATFAVEDFDQWSWSKEIAPWQWYIHGTGSTDQHLALSSHFENPADTSDAQGTRITIDGTSL</sequence>
<organism evidence="3 4">
    <name type="scientific">Penicillium canariense</name>
    <dbReference type="NCBI Taxonomy" id="189055"/>
    <lineage>
        <taxon>Eukaryota</taxon>
        <taxon>Fungi</taxon>
        <taxon>Dikarya</taxon>
        <taxon>Ascomycota</taxon>
        <taxon>Pezizomycotina</taxon>
        <taxon>Eurotiomycetes</taxon>
        <taxon>Eurotiomycetidae</taxon>
        <taxon>Eurotiales</taxon>
        <taxon>Aspergillaceae</taxon>
        <taxon>Penicillium</taxon>
    </lineage>
</organism>
<reference evidence="3" key="1">
    <citation type="submission" date="2022-11" db="EMBL/GenBank/DDBJ databases">
        <authorList>
            <person name="Petersen C."/>
        </authorList>
    </citation>
    <scope>NUCLEOTIDE SEQUENCE</scope>
    <source>
        <strain evidence="3">IBT 26290</strain>
    </source>
</reference>
<evidence type="ECO:0000256" key="1">
    <source>
        <dbReference type="SAM" id="MobiDB-lite"/>
    </source>
</evidence>
<dbReference type="InterPro" id="IPR041524">
    <property type="entry name" value="GH131_N"/>
</dbReference>
<dbReference type="AlphaFoldDB" id="A0A9W9LJJ2"/>
<protein>
    <recommendedName>
        <fullName evidence="2">Glycoside hydrolase 131 catalytic N-terminal domain-containing protein</fullName>
    </recommendedName>
</protein>
<dbReference type="Pfam" id="PF18271">
    <property type="entry name" value="GH131_N"/>
    <property type="match status" value="1"/>
</dbReference>
<dbReference type="PANTHER" id="PTHR34612:SF6">
    <property type="entry name" value="GLYCOSIDE HYDROLASE 131 CATALYTIC N-TERMINAL DOMAIN-CONTAINING PROTEIN"/>
    <property type="match status" value="1"/>
</dbReference>
<proteinExistence type="predicted"/>
<dbReference type="PANTHER" id="PTHR34612">
    <property type="entry name" value="GH131_N DOMAIN-CONTAINING PROTEIN"/>
    <property type="match status" value="1"/>
</dbReference>
<dbReference type="GeneID" id="81430300"/>
<dbReference type="EMBL" id="JAPQKN010000006">
    <property type="protein sequence ID" value="KAJ5157900.1"/>
    <property type="molecule type" value="Genomic_DNA"/>
</dbReference>
<accession>A0A9W9LJJ2</accession>
<reference evidence="3" key="2">
    <citation type="journal article" date="2023" name="IMA Fungus">
        <title>Comparative genomic study of the Penicillium genus elucidates a diverse pangenome and 15 lateral gene transfer events.</title>
        <authorList>
            <person name="Petersen C."/>
            <person name="Sorensen T."/>
            <person name="Nielsen M.R."/>
            <person name="Sondergaard T.E."/>
            <person name="Sorensen J.L."/>
            <person name="Fitzpatrick D.A."/>
            <person name="Frisvad J.C."/>
            <person name="Nielsen K.L."/>
        </authorList>
    </citation>
    <scope>NUCLEOTIDE SEQUENCE</scope>
    <source>
        <strain evidence="3">IBT 26290</strain>
    </source>
</reference>
<dbReference type="OrthoDB" id="120072at2759"/>
<evidence type="ECO:0000259" key="2">
    <source>
        <dbReference type="Pfam" id="PF18271"/>
    </source>
</evidence>
<dbReference type="Gene3D" id="2.60.120.1160">
    <property type="match status" value="1"/>
</dbReference>
<dbReference type="RefSeq" id="XP_056540889.1">
    <property type="nucleotide sequence ID" value="XM_056691124.1"/>
</dbReference>
<feature type="compositionally biased region" description="Polar residues" evidence="1">
    <location>
        <begin position="63"/>
        <end position="80"/>
    </location>
</feature>
<keyword evidence="4" id="KW-1185">Reference proteome</keyword>